<comment type="subcellular location">
    <subcellularLocation>
        <location evidence="8">Cytoplasm</location>
    </subcellularLocation>
</comment>
<accession>A0A1H7Z3C7</accession>
<dbReference type="EMBL" id="FOCG01000001">
    <property type="protein sequence ID" value="SEM51989.1"/>
    <property type="molecule type" value="Genomic_DNA"/>
</dbReference>
<evidence type="ECO:0000256" key="2">
    <source>
        <dbReference type="ARBA" id="ARBA00022490"/>
    </source>
</evidence>
<dbReference type="AlphaFoldDB" id="A0A1H7Z3C7"/>
<dbReference type="SUPFAM" id="SSF53383">
    <property type="entry name" value="PLP-dependent transferases"/>
    <property type="match status" value="1"/>
</dbReference>
<dbReference type="Pfam" id="PF03841">
    <property type="entry name" value="SelA"/>
    <property type="match status" value="1"/>
</dbReference>
<protein>
    <recommendedName>
        <fullName evidence="8">L-seryl-tRNA(Sec) selenium transferase</fullName>
        <ecNumber evidence="8">2.9.1.1</ecNumber>
    </recommendedName>
    <alternativeName>
        <fullName evidence="8">Selenocysteine synthase</fullName>
        <shortName evidence="8">Sec synthase</shortName>
    </alternativeName>
    <alternativeName>
        <fullName evidence="8">Selenocysteinyl-tRNA(Sec) synthase</fullName>
    </alternativeName>
</protein>
<dbReference type="Pfam" id="PF12390">
    <property type="entry name" value="Se-cys_synth_N"/>
    <property type="match status" value="1"/>
</dbReference>
<evidence type="ECO:0000256" key="9">
    <source>
        <dbReference type="PIRSR" id="PIRSR618319-50"/>
    </source>
</evidence>
<dbReference type="InterPro" id="IPR004534">
    <property type="entry name" value="SelA_trans"/>
</dbReference>
<keyword evidence="3 8" id="KW-0808">Transferase</keyword>
<evidence type="ECO:0000256" key="4">
    <source>
        <dbReference type="ARBA" id="ARBA00022898"/>
    </source>
</evidence>
<feature type="domain" description="L-seryl-tRNA selenium transferase N-terminal" evidence="10">
    <location>
        <begin position="7"/>
        <end position="44"/>
    </location>
</feature>
<dbReference type="PANTHER" id="PTHR32328:SF0">
    <property type="entry name" value="L-SERYL-TRNA(SEC) SELENIUM TRANSFERASE"/>
    <property type="match status" value="1"/>
</dbReference>
<evidence type="ECO:0000313" key="11">
    <source>
        <dbReference type="EMBL" id="SEM51989.1"/>
    </source>
</evidence>
<keyword evidence="4 8" id="KW-0663">Pyridoxal phosphate</keyword>
<dbReference type="InterPro" id="IPR018319">
    <property type="entry name" value="SelA-like"/>
</dbReference>
<keyword evidence="6 8" id="KW-0711">Selenium</keyword>
<dbReference type="OrthoDB" id="9787096at2"/>
<organism evidence="11 12">
    <name type="scientific">Hydrogenoanaerobacterium saccharovorans</name>
    <dbReference type="NCBI Taxonomy" id="474960"/>
    <lineage>
        <taxon>Bacteria</taxon>
        <taxon>Bacillati</taxon>
        <taxon>Bacillota</taxon>
        <taxon>Clostridia</taxon>
        <taxon>Eubacteriales</taxon>
        <taxon>Oscillospiraceae</taxon>
        <taxon>Hydrogenoanaerobacterium</taxon>
    </lineage>
</organism>
<evidence type="ECO:0000256" key="5">
    <source>
        <dbReference type="ARBA" id="ARBA00022917"/>
    </source>
</evidence>
<evidence type="ECO:0000313" key="12">
    <source>
        <dbReference type="Proteomes" id="UP000199158"/>
    </source>
</evidence>
<dbReference type="RefSeq" id="WP_092751075.1">
    <property type="nucleotide sequence ID" value="NZ_FOCG01000001.1"/>
</dbReference>
<comment type="cofactor">
    <cofactor evidence="1 8 9">
        <name>pyridoxal 5'-phosphate</name>
        <dbReference type="ChEBI" id="CHEBI:597326"/>
    </cofactor>
</comment>
<keyword evidence="12" id="KW-1185">Reference proteome</keyword>
<dbReference type="NCBIfam" id="TIGR00474">
    <property type="entry name" value="selA"/>
    <property type="match status" value="1"/>
</dbReference>
<dbReference type="Proteomes" id="UP000199158">
    <property type="component" value="Unassembled WGS sequence"/>
</dbReference>
<proteinExistence type="inferred from homology"/>
<evidence type="ECO:0000256" key="7">
    <source>
        <dbReference type="ARBA" id="ARBA00044507"/>
    </source>
</evidence>
<evidence type="ECO:0000256" key="6">
    <source>
        <dbReference type="ARBA" id="ARBA00023266"/>
    </source>
</evidence>
<dbReference type="InterPro" id="IPR015424">
    <property type="entry name" value="PyrdxlP-dep_Trfase"/>
</dbReference>
<dbReference type="GO" id="GO:0001514">
    <property type="term" value="P:selenocysteine incorporation"/>
    <property type="evidence" value="ECO:0007669"/>
    <property type="project" value="UniProtKB-UniRule"/>
</dbReference>
<dbReference type="InterPro" id="IPR025862">
    <property type="entry name" value="SelA_trans_N_dom"/>
</dbReference>
<dbReference type="Gene3D" id="3.40.640.10">
    <property type="entry name" value="Type I PLP-dependent aspartate aminotransferase-like (Major domain)"/>
    <property type="match status" value="1"/>
</dbReference>
<evidence type="ECO:0000259" key="10">
    <source>
        <dbReference type="Pfam" id="PF12390"/>
    </source>
</evidence>
<dbReference type="HAMAP" id="MF_00423">
    <property type="entry name" value="SelA"/>
    <property type="match status" value="1"/>
</dbReference>
<keyword evidence="5 8" id="KW-0648">Protein biosynthesis</keyword>
<comment type="catalytic activity">
    <reaction evidence="8">
        <text>L-seryl-tRNA(Sec) + selenophosphate + H(+) = L-selenocysteinyl-tRNA(Sec) + phosphate</text>
        <dbReference type="Rhea" id="RHEA:22728"/>
        <dbReference type="Rhea" id="RHEA-COMP:9742"/>
        <dbReference type="Rhea" id="RHEA-COMP:9743"/>
        <dbReference type="ChEBI" id="CHEBI:15378"/>
        <dbReference type="ChEBI" id="CHEBI:16144"/>
        <dbReference type="ChEBI" id="CHEBI:43474"/>
        <dbReference type="ChEBI" id="CHEBI:78533"/>
        <dbReference type="ChEBI" id="CHEBI:78573"/>
        <dbReference type="EC" id="2.9.1.1"/>
    </reaction>
</comment>
<dbReference type="UniPathway" id="UPA00906">
    <property type="reaction ID" value="UER00896"/>
</dbReference>
<gene>
    <name evidence="8" type="primary">selA</name>
    <name evidence="11" type="ORF">SAMN05216180_0371</name>
</gene>
<dbReference type="GO" id="GO:0004125">
    <property type="term" value="F:L-seryl-tRNA(Sec) selenium transferase activity"/>
    <property type="evidence" value="ECO:0007669"/>
    <property type="project" value="UniProtKB-UniRule"/>
</dbReference>
<reference evidence="11 12" key="1">
    <citation type="submission" date="2016-10" db="EMBL/GenBank/DDBJ databases">
        <authorList>
            <person name="de Groot N.N."/>
        </authorList>
    </citation>
    <scope>NUCLEOTIDE SEQUENCE [LARGE SCALE GENOMIC DNA]</scope>
    <source>
        <strain evidence="11 12">CGMCC 1.5070</strain>
    </source>
</reference>
<evidence type="ECO:0000256" key="1">
    <source>
        <dbReference type="ARBA" id="ARBA00001933"/>
    </source>
</evidence>
<dbReference type="PANTHER" id="PTHR32328">
    <property type="entry name" value="L-SERYL-TRNA(SEC) SELENIUM TRANSFERASE"/>
    <property type="match status" value="1"/>
</dbReference>
<feature type="modified residue" description="N6-(pyridoxal phosphate)lysine" evidence="8 9">
    <location>
        <position position="292"/>
    </location>
</feature>
<dbReference type="Gene3D" id="3.90.1150.180">
    <property type="match status" value="1"/>
</dbReference>
<evidence type="ECO:0000256" key="3">
    <source>
        <dbReference type="ARBA" id="ARBA00022679"/>
    </source>
</evidence>
<dbReference type="EC" id="2.9.1.1" evidence="8"/>
<dbReference type="InterPro" id="IPR015421">
    <property type="entry name" value="PyrdxlP-dep_Trfase_major"/>
</dbReference>
<comment type="pathway">
    <text evidence="8">Aminoacyl-tRNA biosynthesis; selenocysteinyl-tRNA(Sec) biosynthesis; selenocysteinyl-tRNA(Sec) from L-seryl-tRNA(Sec) (bacterial route): step 1/1.</text>
</comment>
<dbReference type="GO" id="GO:0005737">
    <property type="term" value="C:cytoplasm"/>
    <property type="evidence" value="ECO:0007669"/>
    <property type="project" value="UniProtKB-SubCell"/>
</dbReference>
<keyword evidence="2 8" id="KW-0963">Cytoplasm</keyword>
<evidence type="ECO:0000256" key="8">
    <source>
        <dbReference type="HAMAP-Rule" id="MF_00423"/>
    </source>
</evidence>
<sequence length="460" mass="49711">MPSNPLLRQIPKVDELLRQPALLQQQYHHSVLLQAVRAELDSLRAKLIAGECNEVPSTECLSNAVLARANCLSTMSLRRVINATGIVLHTNLGRAPLSKSALQAVYDAASGYSTLEYDAEKGARGNRGEHIEPLLCELTGAQAAMAVNNNAAAILLTLSTLANNREIIVSRGELVEIGDSFRVPDIMEQSGGRLVEVGATNKTHLRDYVNAITDQTAVFLKVHTSNYKIIGFSGDVPLTELAKLGKQRNIPVVYDLGSGALLDEHAYPISIEPTVPQALRDGADIVTFSGDKLLGGPQAGIIVGSAECINRMKRSPLARALRLDKLSLAALEATLHLYRDPVQACKEIPALRMLFADIATLTEKAQLLCQKILDNCPGYTVEVVRQQRQAGGGSLPAQVFPTAAVAIAPYKITVTQLEQKLRAFETPIIARISENRLLLDVSTIDEHEFDLVAQGVANAL</sequence>
<name>A0A1H7Z3C7_9FIRM</name>
<dbReference type="STRING" id="474960.SAMN05216180_0371"/>
<dbReference type="GO" id="GO:0001717">
    <property type="term" value="P:conversion of seryl-tRNAsec to selenocys-tRNAsec"/>
    <property type="evidence" value="ECO:0007669"/>
    <property type="project" value="UniProtKB-UniRule"/>
</dbReference>
<comment type="similarity">
    <text evidence="7 8">Belongs to the SelA family.</text>
</comment>
<comment type="function">
    <text evidence="8">Converts seryl-tRNA(Sec) to selenocysteinyl-tRNA(Sec) required for selenoprotein biosynthesis.</text>
</comment>